<organism evidence="1">
    <name type="scientific">bioreactor metagenome</name>
    <dbReference type="NCBI Taxonomy" id="1076179"/>
    <lineage>
        <taxon>unclassified sequences</taxon>
        <taxon>metagenomes</taxon>
        <taxon>ecological metagenomes</taxon>
    </lineage>
</organism>
<evidence type="ECO:0000313" key="1">
    <source>
        <dbReference type="EMBL" id="MPM08770.1"/>
    </source>
</evidence>
<accession>A0A644WXZ0</accession>
<sequence length="86" mass="9491">MKPASAFFFLASPTAKPTQNIIPKFVNTETNEPDNIFPNPNTRLFFRNGKYSANLALVRILPIAIIIPAIGNIKTGTNIPLEKFCS</sequence>
<comment type="caution">
    <text evidence="1">The sequence shown here is derived from an EMBL/GenBank/DDBJ whole genome shotgun (WGS) entry which is preliminary data.</text>
</comment>
<proteinExistence type="predicted"/>
<reference evidence="1" key="1">
    <citation type="submission" date="2019-08" db="EMBL/GenBank/DDBJ databases">
        <authorList>
            <person name="Kucharzyk K."/>
            <person name="Murdoch R.W."/>
            <person name="Higgins S."/>
            <person name="Loffler F."/>
        </authorList>
    </citation>
    <scope>NUCLEOTIDE SEQUENCE</scope>
</reference>
<dbReference type="EMBL" id="VSSQ01001487">
    <property type="protein sequence ID" value="MPM08770.1"/>
    <property type="molecule type" value="Genomic_DNA"/>
</dbReference>
<gene>
    <name evidence="1" type="ORF">SDC9_55086</name>
</gene>
<protein>
    <submittedName>
        <fullName evidence="1">Uncharacterized protein</fullName>
    </submittedName>
</protein>
<dbReference type="AlphaFoldDB" id="A0A644WXZ0"/>
<name>A0A644WXZ0_9ZZZZ</name>